<feature type="non-terminal residue" evidence="4">
    <location>
        <position position="109"/>
    </location>
</feature>
<evidence type="ECO:0000256" key="1">
    <source>
        <dbReference type="ARBA" id="ARBA00008909"/>
    </source>
</evidence>
<sequence length="109" mass="12785">MKVNQAENSVQKSENELKDVRKSGKVNDWRGKKLSNLHYASLLSDLHYKKFERVKLCAEIMKFEKTVEGCLKLTQAWFCKSRLCALCNWRRSMKHAIQVIQVIDEAVKR</sequence>
<evidence type="ECO:0000313" key="5">
    <source>
        <dbReference type="Proteomes" id="UP000070422"/>
    </source>
</evidence>
<keyword evidence="2" id="KW-0235">DNA replication</keyword>
<dbReference type="RefSeq" id="WP_197415384.1">
    <property type="nucleotide sequence ID" value="NZ_KQ959316.1"/>
</dbReference>
<feature type="region of interest" description="Disordered" evidence="3">
    <location>
        <begin position="1"/>
        <end position="20"/>
    </location>
</feature>
<protein>
    <submittedName>
        <fullName evidence="4">Uncharacterized protein</fullName>
    </submittedName>
</protein>
<accession>A0A133XXQ4</accession>
<name>A0A133XXQ4_9LACT</name>
<comment type="similarity">
    <text evidence="1">Belongs to the Gram-positive plasmids replication protein type 1 family.</text>
</comment>
<evidence type="ECO:0000256" key="3">
    <source>
        <dbReference type="SAM" id="MobiDB-lite"/>
    </source>
</evidence>
<comment type="caution">
    <text evidence="4">The sequence shown here is derived from an EMBL/GenBank/DDBJ whole genome shotgun (WGS) entry which is preliminary data.</text>
</comment>
<evidence type="ECO:0000256" key="2">
    <source>
        <dbReference type="ARBA" id="ARBA00022705"/>
    </source>
</evidence>
<dbReference type="EMBL" id="LSCQ01000059">
    <property type="protein sequence ID" value="KXB35719.1"/>
    <property type="molecule type" value="Genomic_DNA"/>
</dbReference>
<dbReference type="InterPro" id="IPR000989">
    <property type="entry name" value="Rep"/>
</dbReference>
<gene>
    <name evidence="4" type="ORF">HMPREF3187_01179</name>
</gene>
<reference evidence="4 5" key="1">
    <citation type="submission" date="2016-01" db="EMBL/GenBank/DDBJ databases">
        <authorList>
            <person name="Oliw E.H."/>
        </authorList>
    </citation>
    <scope>NUCLEOTIDE SEQUENCE [LARGE SCALE GENOMIC DNA]</scope>
    <source>
        <strain evidence="4 5">KA00635</strain>
    </source>
</reference>
<dbReference type="GO" id="GO:0006260">
    <property type="term" value="P:DNA replication"/>
    <property type="evidence" value="ECO:0007669"/>
    <property type="project" value="UniProtKB-KW"/>
</dbReference>
<organism evidence="4 5">
    <name type="scientific">Aerococcus christensenii</name>
    <dbReference type="NCBI Taxonomy" id="87541"/>
    <lineage>
        <taxon>Bacteria</taxon>
        <taxon>Bacillati</taxon>
        <taxon>Bacillota</taxon>
        <taxon>Bacilli</taxon>
        <taxon>Lactobacillales</taxon>
        <taxon>Aerococcaceae</taxon>
        <taxon>Aerococcus</taxon>
    </lineage>
</organism>
<evidence type="ECO:0000313" key="4">
    <source>
        <dbReference type="EMBL" id="KXB35719.1"/>
    </source>
</evidence>
<dbReference type="GO" id="GO:0003677">
    <property type="term" value="F:DNA binding"/>
    <property type="evidence" value="ECO:0007669"/>
    <property type="project" value="InterPro"/>
</dbReference>
<dbReference type="PATRIC" id="fig|87541.4.peg.1167"/>
<dbReference type="Proteomes" id="UP000070422">
    <property type="component" value="Unassembled WGS sequence"/>
</dbReference>
<feature type="compositionally biased region" description="Polar residues" evidence="3">
    <location>
        <begin position="1"/>
        <end position="12"/>
    </location>
</feature>
<dbReference type="AlphaFoldDB" id="A0A133XXQ4"/>
<proteinExistence type="inferred from homology"/>
<dbReference type="Pfam" id="PF01446">
    <property type="entry name" value="Rep_1"/>
    <property type="match status" value="1"/>
</dbReference>